<dbReference type="AlphaFoldDB" id="A0A4Z0QKQ4"/>
<dbReference type="EMBL" id="SRMB01000001">
    <property type="protein sequence ID" value="TGE29839.1"/>
    <property type="molecule type" value="Genomic_DNA"/>
</dbReference>
<protein>
    <recommendedName>
        <fullName evidence="4">Helix-turn-helix domain-containing protein</fullName>
    </recommendedName>
</protein>
<keyword evidence="1" id="KW-0472">Membrane</keyword>
<proteinExistence type="predicted"/>
<evidence type="ECO:0000313" key="3">
    <source>
        <dbReference type="Proteomes" id="UP000298471"/>
    </source>
</evidence>
<accession>A0A4Z0QKQ4</accession>
<keyword evidence="3" id="KW-1185">Reference proteome</keyword>
<gene>
    <name evidence="2" type="ORF">E5K02_10370</name>
</gene>
<evidence type="ECO:0000313" key="2">
    <source>
        <dbReference type="EMBL" id="TGE29839.1"/>
    </source>
</evidence>
<evidence type="ECO:0000256" key="1">
    <source>
        <dbReference type="SAM" id="Phobius"/>
    </source>
</evidence>
<keyword evidence="1" id="KW-1133">Transmembrane helix</keyword>
<sequence length="159" mass="17469">MDEKPQLKGGLRQIHKKETVYVNAESGELLGSTTSTVKVQSKSKDDFGFLYRAGMLLVVALAGVAPQLYMWCLVNAQNGKGYLLFGAREREELCQLLKCSGKSVQRALAELVKAGLLTRASTGRYVLVAEYGWRGKAAGRKELVTESSGYRNSVSNFEK</sequence>
<keyword evidence="1" id="KW-0812">Transmembrane</keyword>
<comment type="caution">
    <text evidence="2">The sequence shown here is derived from an EMBL/GenBank/DDBJ whole genome shotgun (WGS) entry which is preliminary data.</text>
</comment>
<name>A0A4Z0QKQ4_9BACT</name>
<reference evidence="2 3" key="1">
    <citation type="submission" date="2019-04" db="EMBL/GenBank/DDBJ databases">
        <authorList>
            <person name="Feng G."/>
            <person name="Zhang J."/>
            <person name="Zhu H."/>
        </authorList>
    </citation>
    <scope>NUCLEOTIDE SEQUENCE [LARGE SCALE GENOMIC DNA]</scope>
    <source>
        <strain evidence="2 3">9PBR-1</strain>
    </source>
</reference>
<dbReference type="Proteomes" id="UP000298471">
    <property type="component" value="Unassembled WGS sequence"/>
</dbReference>
<feature type="transmembrane region" description="Helical" evidence="1">
    <location>
        <begin position="49"/>
        <end position="71"/>
    </location>
</feature>
<evidence type="ECO:0008006" key="4">
    <source>
        <dbReference type="Google" id="ProtNLM"/>
    </source>
</evidence>
<organism evidence="2 3">
    <name type="scientific">Hymenobacter metallicola</name>
    <dbReference type="NCBI Taxonomy" id="2563114"/>
    <lineage>
        <taxon>Bacteria</taxon>
        <taxon>Pseudomonadati</taxon>
        <taxon>Bacteroidota</taxon>
        <taxon>Cytophagia</taxon>
        <taxon>Cytophagales</taxon>
        <taxon>Hymenobacteraceae</taxon>
        <taxon>Hymenobacter</taxon>
    </lineage>
</organism>
<dbReference type="RefSeq" id="WP_135394645.1">
    <property type="nucleotide sequence ID" value="NZ_SRMB01000001.1"/>
</dbReference>